<dbReference type="Proteomes" id="UP000291130">
    <property type="component" value="Chromosome"/>
</dbReference>
<dbReference type="KEGG" id="ptk:EXN22_14180"/>
<keyword evidence="1" id="KW-0732">Signal</keyword>
<dbReference type="InterPro" id="IPR025091">
    <property type="entry name" value="DUF4019"/>
</dbReference>
<sequence length="166" mass="17974">MKQCVTVFASLLLLAGCDISINTNAPDTSTSTVTLSEPGTVQQQRHIGEKALEFLLLLDAGRSDLTWPEAGSALKASTTESNWVKGLSGLRMGLGELKQRERALISFTKQLPNAPAGHYAAIQIQSTFANMTVTEAVLLGEEDEQWRVVGYNVSKTVEVATKFSLF</sequence>
<evidence type="ECO:0000313" key="2">
    <source>
        <dbReference type="EMBL" id="QBF26783.1"/>
    </source>
</evidence>
<organism evidence="2 3">
    <name type="scientific">Pseudomonas tructae</name>
    <dbReference type="NCBI Taxonomy" id="2518644"/>
    <lineage>
        <taxon>Bacteria</taxon>
        <taxon>Pseudomonadati</taxon>
        <taxon>Pseudomonadota</taxon>
        <taxon>Gammaproteobacteria</taxon>
        <taxon>Pseudomonadales</taxon>
        <taxon>Pseudomonadaceae</taxon>
        <taxon>Pseudomonas</taxon>
    </lineage>
</organism>
<dbReference type="AlphaFoldDB" id="A0A411MJ14"/>
<dbReference type="Pfam" id="PF13211">
    <property type="entry name" value="DUF4019"/>
    <property type="match status" value="1"/>
</dbReference>
<reference evidence="2 3" key="1">
    <citation type="submission" date="2019-02" db="EMBL/GenBank/DDBJ databases">
        <title>Complete genome sequence of Pseudomonas sp. SNU WT1 isolated from rainbow trout.</title>
        <authorList>
            <person name="Oh W.T."/>
            <person name="Park S.C."/>
        </authorList>
    </citation>
    <scope>NUCLEOTIDE SEQUENCE [LARGE SCALE GENOMIC DNA]</scope>
    <source>
        <strain evidence="2 3">SNU WT1</strain>
    </source>
</reference>
<proteinExistence type="predicted"/>
<dbReference type="PROSITE" id="PS51257">
    <property type="entry name" value="PROKAR_LIPOPROTEIN"/>
    <property type="match status" value="1"/>
</dbReference>
<name>A0A411MJ14_9PSED</name>
<dbReference type="OrthoDB" id="6890327at2"/>
<feature type="chain" id="PRO_5019535808" evidence="1">
    <location>
        <begin position="26"/>
        <end position="166"/>
    </location>
</feature>
<gene>
    <name evidence="2" type="ORF">EXN22_14180</name>
</gene>
<evidence type="ECO:0000313" key="3">
    <source>
        <dbReference type="Proteomes" id="UP000291130"/>
    </source>
</evidence>
<evidence type="ECO:0000256" key="1">
    <source>
        <dbReference type="SAM" id="SignalP"/>
    </source>
</evidence>
<feature type="signal peptide" evidence="1">
    <location>
        <begin position="1"/>
        <end position="25"/>
    </location>
</feature>
<accession>A0A411MJ14</accession>
<keyword evidence="3" id="KW-1185">Reference proteome</keyword>
<dbReference type="EMBL" id="CP035952">
    <property type="protein sequence ID" value="QBF26783.1"/>
    <property type="molecule type" value="Genomic_DNA"/>
</dbReference>
<protein>
    <submittedName>
        <fullName evidence="2">DUF4019 domain-containing protein</fullName>
    </submittedName>
</protein>